<dbReference type="InterPro" id="IPR009078">
    <property type="entry name" value="Ferritin-like_SF"/>
</dbReference>
<proteinExistence type="predicted"/>
<accession>A0A0N8H422</accession>
<keyword evidence="2" id="KW-1185">Reference proteome</keyword>
<comment type="caution">
    <text evidence="1">The sequence shown here is derived from an EMBL/GenBank/DDBJ whole genome shotgun (WGS) entry which is preliminary data.</text>
</comment>
<gene>
    <name evidence="1" type="ORF">I595_1813</name>
</gene>
<sequence length="180" mass="20613">MHQEIRQLGYPQQNTFNFLGKNFTMSASTIELLNQILINTFVYKKELSSLSEQVHSEETCLKLKDFANRRKKQANELIQIINTMGGDVQSTPNRTDAPKLSWCADLPPKNKDTIALLTYLITVEEKSLEEYQKVWGQISNSEIESRLKVHIKQGETTLKYLKTALHANQESKKANANNDQ</sequence>
<organism evidence="1 2">
    <name type="scientific">Croceitalea dokdonensis DOKDO 023</name>
    <dbReference type="NCBI Taxonomy" id="1300341"/>
    <lineage>
        <taxon>Bacteria</taxon>
        <taxon>Pseudomonadati</taxon>
        <taxon>Bacteroidota</taxon>
        <taxon>Flavobacteriia</taxon>
        <taxon>Flavobacteriales</taxon>
        <taxon>Flavobacteriaceae</taxon>
        <taxon>Croceitalea</taxon>
    </lineage>
</organism>
<name>A0A0N8H422_9FLAO</name>
<dbReference type="SUPFAM" id="SSF47240">
    <property type="entry name" value="Ferritin-like"/>
    <property type="match status" value="1"/>
</dbReference>
<evidence type="ECO:0000313" key="2">
    <source>
        <dbReference type="Proteomes" id="UP000050280"/>
    </source>
</evidence>
<evidence type="ECO:0008006" key="3">
    <source>
        <dbReference type="Google" id="ProtNLM"/>
    </source>
</evidence>
<dbReference type="Gene3D" id="1.20.1260.10">
    <property type="match status" value="1"/>
</dbReference>
<evidence type="ECO:0000313" key="1">
    <source>
        <dbReference type="EMBL" id="KPM32164.1"/>
    </source>
</evidence>
<dbReference type="STRING" id="1300341.I595_1813"/>
<dbReference type="Proteomes" id="UP000050280">
    <property type="component" value="Unassembled WGS sequence"/>
</dbReference>
<protein>
    <recommendedName>
        <fullName evidence="3">DUF2383 domain-containing protein</fullName>
    </recommendedName>
</protein>
<dbReference type="AlphaFoldDB" id="A0A0N8H422"/>
<dbReference type="EMBL" id="LDJX01000003">
    <property type="protein sequence ID" value="KPM32164.1"/>
    <property type="molecule type" value="Genomic_DNA"/>
</dbReference>
<dbReference type="InterPro" id="IPR012347">
    <property type="entry name" value="Ferritin-like"/>
</dbReference>
<reference evidence="1 2" key="1">
    <citation type="submission" date="2015-09" db="EMBL/GenBank/DDBJ databases">
        <title>Genome sequence of the marine flavobacterium Croceitalea dokdonensis DOKDO 023 that contains proton- and sodium-pumping rhodopsins.</title>
        <authorList>
            <person name="Kwon S.-K."/>
            <person name="Lee H.K."/>
            <person name="Kwak M.-J."/>
            <person name="Kim J.F."/>
        </authorList>
    </citation>
    <scope>NUCLEOTIDE SEQUENCE [LARGE SCALE GENOMIC DNA]</scope>
    <source>
        <strain evidence="1 2">DOKDO 023</strain>
    </source>
</reference>